<evidence type="ECO:0000313" key="2">
    <source>
        <dbReference type="EMBL" id="KAK1117010.1"/>
    </source>
</evidence>
<comment type="caution">
    <text evidence="2">The sequence shown here is derived from an EMBL/GenBank/DDBJ whole genome shotgun (WGS) entry which is preliminary data.</text>
</comment>
<dbReference type="AlphaFoldDB" id="A0AA40FDK3"/>
<name>A0AA40FDK3_9HYME</name>
<gene>
    <name evidence="2" type="ORF">K0M31_017059</name>
</gene>
<dbReference type="Proteomes" id="UP001177670">
    <property type="component" value="Unassembled WGS sequence"/>
</dbReference>
<proteinExistence type="predicted"/>
<evidence type="ECO:0000313" key="3">
    <source>
        <dbReference type="Proteomes" id="UP001177670"/>
    </source>
</evidence>
<feature type="region of interest" description="Disordered" evidence="1">
    <location>
        <begin position="1"/>
        <end position="26"/>
    </location>
</feature>
<sequence length="62" mass="7352">MEKDDDSPEDVKRATSVEREIKKGQKDDTFEGYPRIVEKKKRWEHCDKPALKKTKANRITTF</sequence>
<reference evidence="2" key="1">
    <citation type="submission" date="2021-10" db="EMBL/GenBank/DDBJ databases">
        <title>Melipona bicolor Genome sequencing and assembly.</title>
        <authorList>
            <person name="Araujo N.S."/>
            <person name="Arias M.C."/>
        </authorList>
    </citation>
    <scope>NUCLEOTIDE SEQUENCE</scope>
    <source>
        <strain evidence="2">USP_2M_L1-L4_2017</strain>
        <tissue evidence="2">Whole body</tissue>
    </source>
</reference>
<accession>A0AA40FDK3</accession>
<protein>
    <submittedName>
        <fullName evidence="2">Uncharacterized protein</fullName>
    </submittedName>
</protein>
<evidence type="ECO:0000256" key="1">
    <source>
        <dbReference type="SAM" id="MobiDB-lite"/>
    </source>
</evidence>
<dbReference type="EMBL" id="JAHYIQ010000057">
    <property type="protein sequence ID" value="KAK1117010.1"/>
    <property type="molecule type" value="Genomic_DNA"/>
</dbReference>
<organism evidence="2 3">
    <name type="scientific">Melipona bicolor</name>
    <dbReference type="NCBI Taxonomy" id="60889"/>
    <lineage>
        <taxon>Eukaryota</taxon>
        <taxon>Metazoa</taxon>
        <taxon>Ecdysozoa</taxon>
        <taxon>Arthropoda</taxon>
        <taxon>Hexapoda</taxon>
        <taxon>Insecta</taxon>
        <taxon>Pterygota</taxon>
        <taxon>Neoptera</taxon>
        <taxon>Endopterygota</taxon>
        <taxon>Hymenoptera</taxon>
        <taxon>Apocrita</taxon>
        <taxon>Aculeata</taxon>
        <taxon>Apoidea</taxon>
        <taxon>Anthophila</taxon>
        <taxon>Apidae</taxon>
        <taxon>Melipona</taxon>
    </lineage>
</organism>
<keyword evidence="3" id="KW-1185">Reference proteome</keyword>